<name>A0A8S9IYU0_BRACR</name>
<proteinExistence type="predicted"/>
<organism evidence="1">
    <name type="scientific">Brassica cretica</name>
    <name type="common">Mustard</name>
    <dbReference type="NCBI Taxonomy" id="69181"/>
    <lineage>
        <taxon>Eukaryota</taxon>
        <taxon>Viridiplantae</taxon>
        <taxon>Streptophyta</taxon>
        <taxon>Embryophyta</taxon>
        <taxon>Tracheophyta</taxon>
        <taxon>Spermatophyta</taxon>
        <taxon>Magnoliopsida</taxon>
        <taxon>eudicotyledons</taxon>
        <taxon>Gunneridae</taxon>
        <taxon>Pentapetalae</taxon>
        <taxon>rosids</taxon>
        <taxon>malvids</taxon>
        <taxon>Brassicales</taxon>
        <taxon>Brassicaceae</taxon>
        <taxon>Brassiceae</taxon>
        <taxon>Brassica</taxon>
    </lineage>
</organism>
<gene>
    <name evidence="1" type="ORF">F2Q70_00003634</name>
</gene>
<evidence type="ECO:0000313" key="1">
    <source>
        <dbReference type="EMBL" id="KAF2574945.1"/>
    </source>
</evidence>
<comment type="caution">
    <text evidence="1">The sequence shown here is derived from an EMBL/GenBank/DDBJ whole genome shotgun (WGS) entry which is preliminary data.</text>
</comment>
<reference evidence="1" key="1">
    <citation type="submission" date="2019-12" db="EMBL/GenBank/DDBJ databases">
        <title>Genome sequencing and annotation of Brassica cretica.</title>
        <authorList>
            <person name="Studholme D.J."/>
            <person name="Sarris P.F."/>
        </authorList>
    </citation>
    <scope>NUCLEOTIDE SEQUENCE</scope>
    <source>
        <strain evidence="1">PFS-102/07</strain>
        <tissue evidence="1">Leaf</tissue>
    </source>
</reference>
<dbReference type="EMBL" id="QGKY02001015">
    <property type="protein sequence ID" value="KAF2574945.1"/>
    <property type="molecule type" value="Genomic_DNA"/>
</dbReference>
<accession>A0A8S9IYU0</accession>
<protein>
    <submittedName>
        <fullName evidence="1">Uncharacterized protein</fullName>
    </submittedName>
</protein>
<sequence>MQFGTRLLPISQGVALCFMQINHSQTLVTCWYDSPLTRVRQAPVLPIGAGVNLPVVVTEAPALPLYTFG</sequence>
<dbReference type="AlphaFoldDB" id="A0A8S9IYU0"/>